<feature type="compositionally biased region" description="Basic and acidic residues" evidence="6">
    <location>
        <begin position="231"/>
        <end position="241"/>
    </location>
</feature>
<dbReference type="GO" id="GO:1990837">
    <property type="term" value="F:sequence-specific double-stranded DNA binding"/>
    <property type="evidence" value="ECO:0007669"/>
    <property type="project" value="TreeGrafter"/>
</dbReference>
<keyword evidence="9" id="KW-1185">Reference proteome</keyword>
<dbReference type="InterPro" id="IPR020479">
    <property type="entry name" value="HD_metazoa"/>
</dbReference>
<dbReference type="PROSITE" id="PS50071">
    <property type="entry name" value="HOMEOBOX_2"/>
    <property type="match status" value="1"/>
</dbReference>
<accession>A0A8K0A497</accession>
<organism evidence="8 9">
    <name type="scientific">Branchiostoma lanceolatum</name>
    <name type="common">Common lancelet</name>
    <name type="synonym">Amphioxus lanceolatum</name>
    <dbReference type="NCBI Taxonomy" id="7740"/>
    <lineage>
        <taxon>Eukaryota</taxon>
        <taxon>Metazoa</taxon>
        <taxon>Chordata</taxon>
        <taxon>Cephalochordata</taxon>
        <taxon>Leptocardii</taxon>
        <taxon>Amphioxiformes</taxon>
        <taxon>Branchiostomatidae</taxon>
        <taxon>Branchiostoma</taxon>
    </lineage>
</organism>
<dbReference type="EMBL" id="OV696691">
    <property type="protein sequence ID" value="CAH1267538.1"/>
    <property type="molecule type" value="Genomic_DNA"/>
</dbReference>
<dbReference type="InterPro" id="IPR042191">
    <property type="entry name" value="GSH1/2"/>
</dbReference>
<keyword evidence="1 4" id="KW-0238">DNA-binding</keyword>
<protein>
    <submittedName>
        <fullName evidence="8">GSX1 protein</fullName>
    </submittedName>
</protein>
<gene>
    <name evidence="8" type="primary">GSX1</name>
    <name evidence="8" type="ORF">BLAG_LOCUS20857</name>
</gene>
<evidence type="ECO:0000256" key="4">
    <source>
        <dbReference type="PROSITE-ProRule" id="PRU00108"/>
    </source>
</evidence>
<dbReference type="InterPro" id="IPR017970">
    <property type="entry name" value="Homeobox_CS"/>
</dbReference>
<proteinExistence type="predicted"/>
<dbReference type="PROSITE" id="PS00027">
    <property type="entry name" value="HOMEOBOX_1"/>
    <property type="match status" value="1"/>
</dbReference>
<dbReference type="PRINTS" id="PR00024">
    <property type="entry name" value="HOMEOBOX"/>
</dbReference>
<evidence type="ECO:0000259" key="7">
    <source>
        <dbReference type="PROSITE" id="PS50071"/>
    </source>
</evidence>
<dbReference type="SMART" id="SM00389">
    <property type="entry name" value="HOX"/>
    <property type="match status" value="1"/>
</dbReference>
<name>A0A8K0A497_BRALA</name>
<dbReference type="Proteomes" id="UP000838412">
    <property type="component" value="Chromosome 6"/>
</dbReference>
<dbReference type="GO" id="GO:0005634">
    <property type="term" value="C:nucleus"/>
    <property type="evidence" value="ECO:0007669"/>
    <property type="project" value="UniProtKB-SubCell"/>
</dbReference>
<evidence type="ECO:0000313" key="8">
    <source>
        <dbReference type="EMBL" id="CAH1267538.1"/>
    </source>
</evidence>
<feature type="domain" description="Homeobox" evidence="7">
    <location>
        <begin position="136"/>
        <end position="196"/>
    </location>
</feature>
<dbReference type="SUPFAM" id="SSF46689">
    <property type="entry name" value="Homeodomain-like"/>
    <property type="match status" value="1"/>
</dbReference>
<dbReference type="Pfam" id="PF00046">
    <property type="entry name" value="Homeodomain"/>
    <property type="match status" value="1"/>
</dbReference>
<evidence type="ECO:0000256" key="2">
    <source>
        <dbReference type="ARBA" id="ARBA00023155"/>
    </source>
</evidence>
<evidence type="ECO:0000256" key="6">
    <source>
        <dbReference type="SAM" id="MobiDB-lite"/>
    </source>
</evidence>
<feature type="region of interest" description="Disordered" evidence="6">
    <location>
        <begin position="216"/>
        <end position="256"/>
    </location>
</feature>
<evidence type="ECO:0000256" key="1">
    <source>
        <dbReference type="ARBA" id="ARBA00023125"/>
    </source>
</evidence>
<keyword evidence="3 4" id="KW-0539">Nucleus</keyword>
<dbReference type="Gene3D" id="1.10.10.60">
    <property type="entry name" value="Homeodomain-like"/>
    <property type="match status" value="1"/>
</dbReference>
<sequence length="256" mass="27980">MSRSFLVDSLIQRDMSPKSTQAAAATACVGHRGPLSPLTAAQLGLYPRKDAAIFGQCLLCVQATSSPPTTAHSHFGVPRTSVPTTVPSFASTLPTTMPTPALQGISYAISRHHTPATSAFLSLPFPSGMAGDGLHRDSRRMRTAFSSTQLLELEREFASNMYLSRLRRIEIATFLNLSEKQVKIWFQNRRVKHKKEVRAASGSRDSCHCQQHRACVTTGNRSRRPSGQSVTDEHAQCHSDENVQTSASTETDVDVN</sequence>
<comment type="subcellular location">
    <subcellularLocation>
        <location evidence="4 5">Nucleus</location>
    </subcellularLocation>
</comment>
<reference evidence="8" key="1">
    <citation type="submission" date="2022-01" db="EMBL/GenBank/DDBJ databases">
        <authorList>
            <person name="Braso-Vives M."/>
        </authorList>
    </citation>
    <scope>NUCLEOTIDE SEQUENCE</scope>
</reference>
<dbReference type="OrthoDB" id="6159439at2759"/>
<keyword evidence="2 4" id="KW-0371">Homeobox</keyword>
<evidence type="ECO:0000256" key="5">
    <source>
        <dbReference type="RuleBase" id="RU000682"/>
    </source>
</evidence>
<feature type="compositionally biased region" description="Polar residues" evidence="6">
    <location>
        <begin position="217"/>
        <end position="230"/>
    </location>
</feature>
<dbReference type="GO" id="GO:0000981">
    <property type="term" value="F:DNA-binding transcription factor activity, RNA polymerase II-specific"/>
    <property type="evidence" value="ECO:0007669"/>
    <property type="project" value="InterPro"/>
</dbReference>
<dbReference type="InterPro" id="IPR001356">
    <property type="entry name" value="HD"/>
</dbReference>
<dbReference type="AlphaFoldDB" id="A0A8K0A497"/>
<dbReference type="InterPro" id="IPR009057">
    <property type="entry name" value="Homeodomain-like_sf"/>
</dbReference>
<dbReference type="PANTHER" id="PTHR47421">
    <property type="entry name" value="GS HOMEOBOX 2"/>
    <property type="match status" value="1"/>
</dbReference>
<dbReference type="PANTHER" id="PTHR47421:SF2">
    <property type="entry name" value="GS HOMEOBOX 1"/>
    <property type="match status" value="1"/>
</dbReference>
<feature type="DNA-binding region" description="Homeobox" evidence="4">
    <location>
        <begin position="138"/>
        <end position="197"/>
    </location>
</feature>
<evidence type="ECO:0000313" key="9">
    <source>
        <dbReference type="Proteomes" id="UP000838412"/>
    </source>
</evidence>
<dbReference type="CDD" id="cd00086">
    <property type="entry name" value="homeodomain"/>
    <property type="match status" value="1"/>
</dbReference>
<evidence type="ECO:0000256" key="3">
    <source>
        <dbReference type="ARBA" id="ARBA00023242"/>
    </source>
</evidence>